<evidence type="ECO:0000313" key="3">
    <source>
        <dbReference type="Proteomes" id="UP000310314"/>
    </source>
</evidence>
<accession>A0A5S3PDY4</accession>
<sequence length="402" mass="46218">MVKKLRTYLKEGFTYSGLEISESEKGEAYYLLELKKSKGELLITNKKELESLDALPSSIQKKYPIFLCINTSDILMKKVDFNNNTNVEAIVYQAFPNIDLNNFYYEVIQKEKSPVVTLSRRESVDSILRQLQELKVKISTFSLGVSALTNVIPYLEEETMIVSNHEINIINKTIESLTLAKAENKRLYKINGLELSSSYLLSFSQILGNLNQSARSTNFIEVTENLKWEFRNFRIFNQVLKFSLVFFIVLLLGNFFAYNSYHEEVGHLNAAMEATSSKKDELTFLDASVKRKQERVETLSKSSNSKATYYLDLFAQRIPTSILLSDIKYQPLAKPVRENKPILLEEGTMLVSGISKDVNAFSFWVEELEKEEWINSVETLDYDYAGKSTSNFLIEIGFHEDR</sequence>
<keyword evidence="1" id="KW-0472">Membrane</keyword>
<keyword evidence="1" id="KW-0812">Transmembrane</keyword>
<organism evidence="2 3">
    <name type="scientific">Maribacter algarum</name>
    <name type="common">ex Zhang et al. 2020</name>
    <dbReference type="NCBI Taxonomy" id="2578118"/>
    <lineage>
        <taxon>Bacteria</taxon>
        <taxon>Pseudomonadati</taxon>
        <taxon>Bacteroidota</taxon>
        <taxon>Flavobacteriia</taxon>
        <taxon>Flavobacteriales</taxon>
        <taxon>Flavobacteriaceae</taxon>
        <taxon>Maribacter</taxon>
    </lineage>
</organism>
<keyword evidence="3" id="KW-1185">Reference proteome</keyword>
<dbReference type="EMBL" id="VATY01000006">
    <property type="protein sequence ID" value="TMM52145.1"/>
    <property type="molecule type" value="Genomic_DNA"/>
</dbReference>
<dbReference type="AlphaFoldDB" id="A0A5S3PDY4"/>
<evidence type="ECO:0000256" key="1">
    <source>
        <dbReference type="SAM" id="Phobius"/>
    </source>
</evidence>
<dbReference type="RefSeq" id="WP_138659988.1">
    <property type="nucleotide sequence ID" value="NZ_VATY01000006.1"/>
</dbReference>
<name>A0A5S3PDY4_9FLAO</name>
<comment type="caution">
    <text evidence="2">The sequence shown here is derived from an EMBL/GenBank/DDBJ whole genome shotgun (WGS) entry which is preliminary data.</text>
</comment>
<keyword evidence="1" id="KW-1133">Transmembrane helix</keyword>
<evidence type="ECO:0000313" key="2">
    <source>
        <dbReference type="EMBL" id="TMM52145.1"/>
    </source>
</evidence>
<dbReference type="OrthoDB" id="1186626at2"/>
<gene>
    <name evidence="2" type="ORF">FEE95_20880</name>
</gene>
<dbReference type="Proteomes" id="UP000310314">
    <property type="component" value="Unassembled WGS sequence"/>
</dbReference>
<reference evidence="2 3" key="1">
    <citation type="submission" date="2019-05" db="EMBL/GenBank/DDBJ databases">
        <authorList>
            <person name="Zhang J.-Y."/>
            <person name="Feg X."/>
            <person name="Du Z.-J."/>
        </authorList>
    </citation>
    <scope>NUCLEOTIDE SEQUENCE [LARGE SCALE GENOMIC DNA]</scope>
    <source>
        <strain evidence="2 3">RZ26</strain>
    </source>
</reference>
<proteinExistence type="predicted"/>
<protein>
    <submittedName>
        <fullName evidence="2">Uncharacterized protein</fullName>
    </submittedName>
</protein>
<feature type="transmembrane region" description="Helical" evidence="1">
    <location>
        <begin position="239"/>
        <end position="258"/>
    </location>
</feature>